<accession>A0A1G6RZN2</accession>
<dbReference type="EMBL" id="FMZZ01000007">
    <property type="protein sequence ID" value="SDD10132.1"/>
    <property type="molecule type" value="Genomic_DNA"/>
</dbReference>
<evidence type="ECO:0000313" key="3">
    <source>
        <dbReference type="Proteomes" id="UP000199501"/>
    </source>
</evidence>
<evidence type="ECO:0000256" key="1">
    <source>
        <dbReference type="SAM" id="MobiDB-lite"/>
    </source>
</evidence>
<sequence>MWMALALPLLLMLAAIGMQRLEPRVISPFPPTSEDPLQQPMEPMEKHGFPRAAIPARR</sequence>
<name>A0A1G6RZN2_9PSEU</name>
<dbReference type="Proteomes" id="UP000199501">
    <property type="component" value="Unassembled WGS sequence"/>
</dbReference>
<dbReference type="RefSeq" id="WP_175482863.1">
    <property type="nucleotide sequence ID" value="NZ_FMZZ01000007.1"/>
</dbReference>
<reference evidence="3" key="1">
    <citation type="submission" date="2016-10" db="EMBL/GenBank/DDBJ databases">
        <authorList>
            <person name="Varghese N."/>
            <person name="Submissions S."/>
        </authorList>
    </citation>
    <scope>NUCLEOTIDE SEQUENCE [LARGE SCALE GENOMIC DNA]</scope>
    <source>
        <strain evidence="3">IBRC-M 10403</strain>
    </source>
</reference>
<proteinExistence type="predicted"/>
<dbReference type="AlphaFoldDB" id="A0A1G6RZN2"/>
<organism evidence="2 3">
    <name type="scientific">Actinokineospora iranica</name>
    <dbReference type="NCBI Taxonomy" id="1271860"/>
    <lineage>
        <taxon>Bacteria</taxon>
        <taxon>Bacillati</taxon>
        <taxon>Actinomycetota</taxon>
        <taxon>Actinomycetes</taxon>
        <taxon>Pseudonocardiales</taxon>
        <taxon>Pseudonocardiaceae</taxon>
        <taxon>Actinokineospora</taxon>
    </lineage>
</organism>
<keyword evidence="3" id="KW-1185">Reference proteome</keyword>
<dbReference type="STRING" id="1271860.SAMN05216174_107131"/>
<protein>
    <submittedName>
        <fullName evidence="2">Uncharacterized protein</fullName>
    </submittedName>
</protein>
<gene>
    <name evidence="2" type="ORF">SAMN05216174_107131</name>
</gene>
<evidence type="ECO:0000313" key="2">
    <source>
        <dbReference type="EMBL" id="SDD10132.1"/>
    </source>
</evidence>
<feature type="region of interest" description="Disordered" evidence="1">
    <location>
        <begin position="27"/>
        <end position="58"/>
    </location>
</feature>